<feature type="compositionally biased region" description="Polar residues" evidence="1">
    <location>
        <begin position="176"/>
        <end position="188"/>
    </location>
</feature>
<dbReference type="Proteomes" id="UP000094043">
    <property type="component" value="Chromosome 5"/>
</dbReference>
<reference evidence="2" key="3">
    <citation type="submission" date="2024-01" db="EMBL/GenBank/DDBJ databases">
        <authorList>
            <person name="Coelho M.A."/>
            <person name="David-Palma M."/>
            <person name="Shea T."/>
            <person name="Sun S."/>
            <person name="Cuomo C.A."/>
            <person name="Heitman J."/>
        </authorList>
    </citation>
    <scope>NUCLEOTIDE SEQUENCE</scope>
    <source>
        <strain evidence="2">CBS 7841</strain>
    </source>
</reference>
<feature type="compositionally biased region" description="Polar residues" evidence="1">
    <location>
        <begin position="500"/>
        <end position="519"/>
    </location>
</feature>
<feature type="region of interest" description="Disordered" evidence="1">
    <location>
        <begin position="593"/>
        <end position="646"/>
    </location>
</feature>
<feature type="compositionally biased region" description="Polar residues" evidence="1">
    <location>
        <begin position="360"/>
        <end position="371"/>
    </location>
</feature>
<feature type="region of interest" description="Disordered" evidence="1">
    <location>
        <begin position="908"/>
        <end position="949"/>
    </location>
</feature>
<feature type="compositionally biased region" description="Low complexity" evidence="1">
    <location>
        <begin position="977"/>
        <end position="990"/>
    </location>
</feature>
<feature type="region of interest" description="Disordered" evidence="1">
    <location>
        <begin position="977"/>
        <end position="1029"/>
    </location>
</feature>
<feature type="region of interest" description="Disordered" evidence="1">
    <location>
        <begin position="1047"/>
        <end position="1197"/>
    </location>
</feature>
<keyword evidence="3" id="KW-1185">Reference proteome</keyword>
<feature type="compositionally biased region" description="Polar residues" evidence="1">
    <location>
        <begin position="1133"/>
        <end position="1142"/>
    </location>
</feature>
<sequence length="1197" mass="131530">MPSPSPTKTETDTSSLSIDSVYPSTSVFPIDPTSLNHSGQARLESRQHSKRSRSPSSSGRFPTRKPSDPLDSHNLTSGLACVGICKAPHSAPRASDFASTHVGLGSLKLELGRNWPGNSAKRESFGPDVTENDRAVQKNRDQRNASKDTNMGGGIEKGRFVDKASGLPSPPGTESDIATSSDPQASASQRKESLGELRQASHTVLSEATTNEQSQKSHPPFFTSTPPVHVSQKNSSILTSPFIPACGPPRGTRSMSRSSSSTSVAITAGNAHEQWHSNSLSGSRHSLSSDLSRNGRTSTPLRHGPSPLERSSSIGSSTKSFEITKEFRPPSSVDLNSTINHHLLHRDSDVVDQPLPKGKSGNNHEQQQSQSAMLDLKIKEMEEKIVEVTNDRKRLSLSNGDRKVPVQGDARCNNSYFYSKESSEVSSPQLRRRASKSLDLTRTFNSQQRQKPRNEVNRQDDEERSRSDEKSGGSGNSMRRKGLPEDFRNGSFFSPHSPKGTPNQTPDSTNLGTPQTRSRQGFNSLAQEQFHAPLASRFTTPVRFSHEHESVPSPLRPQSTTHGLGRSSTFSITRNGDSPVYSRRAWSQSISELPESNSASFLDSRGLPRNVDKFRPKSVLENRNDRPKSYIRQNSDTPSDRHDRNFRRGMSMLVSNKDLVNAKLRSRITSTAIGPGDSISAVGNNKLDREKDPLDVIRRLEEQMAQSKKRWEHMPRSSTSMSSMRDIHLTAPQTAPAESFRHRRSMERETPLSPTYGRGGNSRLSAIGLITEPRHQRSHTSLGGRSSASLDQRLVASSDHGRLLFEAFKSLESKLEKDSITVQNLLENLGSTAQTAQNVNNSLQAAYELAHQLSLDGIVNNDLEKTREGYVALAVLLKEAGKTSDQNVRDLTKVVLDLPRLWRQSNVVPSTPSGSLRFRRPEAAASSPYDAIKTSEERPRRWTPSAASMYEPVTRERSPLHIRYSVDNPRRSFDVLRSSSSVDSRSQLARSQRERSSSAVSSLVAKVRTMSLTPRRGPSSPKTDFGSIKQSPHILDIPRVPEQPSHYAQFHSSLSLSQSNSPEKPANSSNALKKKSSSASNHTIRGSLHSFSSTSRGNPTTAVSQVTIGKPSPNADAVSINSRRTFDEDEPNSPKSTSSNLDAASVLGHNLTIAAKTREKSKIKKEIGGEEGRAKRMTERLKASLRRTSSKQVEDAL</sequence>
<feature type="compositionally biased region" description="Low complexity" evidence="1">
    <location>
        <begin position="1052"/>
        <end position="1081"/>
    </location>
</feature>
<organism evidence="2 3">
    <name type="scientific">Cryptococcus depauperatus CBS 7841</name>
    <dbReference type="NCBI Taxonomy" id="1295531"/>
    <lineage>
        <taxon>Eukaryota</taxon>
        <taxon>Fungi</taxon>
        <taxon>Dikarya</taxon>
        <taxon>Basidiomycota</taxon>
        <taxon>Agaricomycotina</taxon>
        <taxon>Tremellomycetes</taxon>
        <taxon>Tremellales</taxon>
        <taxon>Cryptococcaceae</taxon>
        <taxon>Cryptococcus</taxon>
    </lineage>
</organism>
<feature type="compositionally biased region" description="Polar residues" evidence="1">
    <location>
        <begin position="1089"/>
        <end position="1107"/>
    </location>
</feature>
<feature type="region of interest" description="Disordered" evidence="1">
    <location>
        <begin position="274"/>
        <end position="334"/>
    </location>
</feature>
<feature type="region of interest" description="Disordered" evidence="1">
    <location>
        <begin position="350"/>
        <end position="371"/>
    </location>
</feature>
<feature type="compositionally biased region" description="Polar residues" evidence="1">
    <location>
        <begin position="1"/>
        <end position="39"/>
    </location>
</feature>
<feature type="region of interest" description="Disordered" evidence="1">
    <location>
        <begin position="110"/>
        <end position="233"/>
    </location>
</feature>
<dbReference type="RefSeq" id="XP_066069751.1">
    <property type="nucleotide sequence ID" value="XM_066213654.1"/>
</dbReference>
<feature type="region of interest" description="Disordered" evidence="1">
    <location>
        <begin position="543"/>
        <end position="579"/>
    </location>
</feature>
<feature type="compositionally biased region" description="Basic and acidic residues" evidence="1">
    <location>
        <begin position="1156"/>
        <end position="1182"/>
    </location>
</feature>
<feature type="compositionally biased region" description="Polar residues" evidence="1">
    <location>
        <begin position="200"/>
        <end position="233"/>
    </location>
</feature>
<feature type="compositionally biased region" description="Polar residues" evidence="1">
    <location>
        <begin position="556"/>
        <end position="576"/>
    </location>
</feature>
<reference evidence="2" key="2">
    <citation type="journal article" date="2022" name="Elife">
        <title>Obligate sexual reproduction of a homothallic fungus closely related to the Cryptococcus pathogenic species complex.</title>
        <authorList>
            <person name="Passer A.R."/>
            <person name="Clancey S.A."/>
            <person name="Shea T."/>
            <person name="David-Palma M."/>
            <person name="Averette A.F."/>
            <person name="Boekhout T."/>
            <person name="Porcel B.M."/>
            <person name="Nowrousian M."/>
            <person name="Cuomo C.A."/>
            <person name="Sun S."/>
            <person name="Heitman J."/>
            <person name="Coelho M.A."/>
        </authorList>
    </citation>
    <scope>NUCLEOTIDE SEQUENCE</scope>
    <source>
        <strain evidence="2">CBS 7841</strain>
    </source>
</reference>
<protein>
    <submittedName>
        <fullName evidence="2">Uncharacterized protein</fullName>
    </submittedName>
</protein>
<feature type="region of interest" description="Disordered" evidence="1">
    <location>
        <begin position="419"/>
        <end position="519"/>
    </location>
</feature>
<feature type="compositionally biased region" description="Basic and acidic residues" evidence="1">
    <location>
        <begin position="610"/>
        <end position="628"/>
    </location>
</feature>
<name>A0AAJ8JVB2_9TREE</name>
<dbReference type="KEGG" id="cdep:91088477"/>
<feature type="region of interest" description="Disordered" evidence="1">
    <location>
        <begin position="705"/>
        <end position="762"/>
    </location>
</feature>
<accession>A0AAJ8JVB2</accession>
<evidence type="ECO:0000256" key="1">
    <source>
        <dbReference type="SAM" id="MobiDB-lite"/>
    </source>
</evidence>
<feature type="region of interest" description="Disordered" evidence="1">
    <location>
        <begin position="1"/>
        <end position="76"/>
    </location>
</feature>
<gene>
    <name evidence="2" type="ORF">L203_104267</name>
</gene>
<reference evidence="2" key="1">
    <citation type="submission" date="2016-06" db="EMBL/GenBank/DDBJ databases">
        <authorList>
            <person name="Cuomo C."/>
            <person name="Litvintseva A."/>
            <person name="Heitman J."/>
            <person name="Chen Y."/>
            <person name="Sun S."/>
            <person name="Springer D."/>
            <person name="Dromer F."/>
            <person name="Young S."/>
            <person name="Zeng Q."/>
            <person name="Chapman S."/>
            <person name="Gujja S."/>
            <person name="Saif S."/>
            <person name="Birren B."/>
        </authorList>
    </citation>
    <scope>NUCLEOTIDE SEQUENCE</scope>
    <source>
        <strain evidence="2">CBS 7841</strain>
    </source>
</reference>
<dbReference type="GeneID" id="91088477"/>
<feature type="compositionally biased region" description="Low complexity" evidence="1">
    <location>
        <begin position="276"/>
        <end position="294"/>
    </location>
</feature>
<evidence type="ECO:0000313" key="2">
    <source>
        <dbReference type="EMBL" id="WVN89051.1"/>
    </source>
</evidence>
<dbReference type="AlphaFoldDB" id="A0AAJ8JVB2"/>
<feature type="compositionally biased region" description="Polar residues" evidence="1">
    <location>
        <begin position="438"/>
        <end position="449"/>
    </location>
</feature>
<evidence type="ECO:0000313" key="3">
    <source>
        <dbReference type="Proteomes" id="UP000094043"/>
    </source>
</evidence>
<feature type="compositionally biased region" description="Basic and acidic residues" evidence="1">
    <location>
        <begin position="120"/>
        <end position="146"/>
    </location>
</feature>
<feature type="compositionally biased region" description="Basic and acidic residues" evidence="1">
    <location>
        <begin position="452"/>
        <end position="471"/>
    </location>
</feature>
<dbReference type="EMBL" id="CP143788">
    <property type="protein sequence ID" value="WVN89051.1"/>
    <property type="molecule type" value="Genomic_DNA"/>
</dbReference>
<feature type="compositionally biased region" description="Polar residues" evidence="1">
    <location>
        <begin position="309"/>
        <end position="321"/>
    </location>
</feature>
<proteinExistence type="predicted"/>